<gene>
    <name evidence="1" type="ORF">O181_119466</name>
</gene>
<proteinExistence type="predicted"/>
<dbReference type="Proteomes" id="UP000765509">
    <property type="component" value="Unassembled WGS sequence"/>
</dbReference>
<evidence type="ECO:0000313" key="2">
    <source>
        <dbReference type="Proteomes" id="UP000765509"/>
    </source>
</evidence>
<organism evidence="1 2">
    <name type="scientific">Austropuccinia psidii MF-1</name>
    <dbReference type="NCBI Taxonomy" id="1389203"/>
    <lineage>
        <taxon>Eukaryota</taxon>
        <taxon>Fungi</taxon>
        <taxon>Dikarya</taxon>
        <taxon>Basidiomycota</taxon>
        <taxon>Pucciniomycotina</taxon>
        <taxon>Pucciniomycetes</taxon>
        <taxon>Pucciniales</taxon>
        <taxon>Sphaerophragmiaceae</taxon>
        <taxon>Austropuccinia</taxon>
    </lineage>
</organism>
<dbReference type="OrthoDB" id="2507294at2759"/>
<protein>
    <submittedName>
        <fullName evidence="1">Uncharacterized protein</fullName>
    </submittedName>
</protein>
<reference evidence="1" key="1">
    <citation type="submission" date="2021-03" db="EMBL/GenBank/DDBJ databases">
        <title>Draft genome sequence of rust myrtle Austropuccinia psidii MF-1, a brazilian biotype.</title>
        <authorList>
            <person name="Quecine M.C."/>
            <person name="Pachon D.M.R."/>
            <person name="Bonatelli M.L."/>
            <person name="Correr F.H."/>
            <person name="Franceschini L.M."/>
            <person name="Leite T.F."/>
            <person name="Margarido G.R.A."/>
            <person name="Almeida C.A."/>
            <person name="Ferrarezi J.A."/>
            <person name="Labate C.A."/>
        </authorList>
    </citation>
    <scope>NUCLEOTIDE SEQUENCE</scope>
    <source>
        <strain evidence="1">MF-1</strain>
    </source>
</reference>
<evidence type="ECO:0000313" key="1">
    <source>
        <dbReference type="EMBL" id="MBW0579751.1"/>
    </source>
</evidence>
<accession>A0A9Q3KFT3</accession>
<comment type="caution">
    <text evidence="1">The sequence shown here is derived from an EMBL/GenBank/DDBJ whole genome shotgun (WGS) entry which is preliminary data.</text>
</comment>
<keyword evidence="2" id="KW-1185">Reference proteome</keyword>
<dbReference type="EMBL" id="AVOT02105830">
    <property type="protein sequence ID" value="MBW0579751.1"/>
    <property type="molecule type" value="Genomic_DNA"/>
</dbReference>
<name>A0A9Q3KFT3_9BASI</name>
<dbReference type="AlphaFoldDB" id="A0A9Q3KFT3"/>
<sequence length="140" mass="16134">MPRYSTPFTEEKIPVKGSLNPFLGEKAISSKDITKLEEWLTFSGEGEYKHIEFIRAIDMLQEEFNIPDEIIVGKCANNAWRFKLEVSFESSIFNSEKDNPLTWFLKQKVRLSALHPDISDSMINIKILRKCGGELEHAIK</sequence>